<evidence type="ECO:0000313" key="3">
    <source>
        <dbReference type="EMBL" id="QDT07943.1"/>
    </source>
</evidence>
<feature type="compositionally biased region" description="Gly residues" evidence="1">
    <location>
        <begin position="127"/>
        <end position="142"/>
    </location>
</feature>
<proteinExistence type="predicted"/>
<dbReference type="EMBL" id="CP036525">
    <property type="protein sequence ID" value="QDT07943.1"/>
    <property type="molecule type" value="Genomic_DNA"/>
</dbReference>
<feature type="compositionally biased region" description="Basic and acidic residues" evidence="1">
    <location>
        <begin position="261"/>
        <end position="271"/>
    </location>
</feature>
<feature type="compositionally biased region" description="Basic and acidic residues" evidence="1">
    <location>
        <begin position="229"/>
        <end position="239"/>
    </location>
</feature>
<feature type="compositionally biased region" description="Polar residues" evidence="1">
    <location>
        <begin position="240"/>
        <end position="249"/>
    </location>
</feature>
<gene>
    <name evidence="3" type="ORF">K227x_63720</name>
</gene>
<dbReference type="OrthoDB" id="222231at2"/>
<dbReference type="AlphaFoldDB" id="A0A517NLJ7"/>
<accession>A0A517NLJ7</accession>
<keyword evidence="4" id="KW-1185">Reference proteome</keyword>
<evidence type="ECO:0000259" key="2">
    <source>
        <dbReference type="Pfam" id="PF25560"/>
    </source>
</evidence>
<sequence length="1140" mass="126351">MASPPDPYDFQRHLSDAGCFASDGETELIGRIDISGHDGAYGTDGQNRHNAPPTEGTRGYRGGDATPAAAGQDAGSVQLNLSYGSDRNAMIVSGSSRSPNHGSQPIQQLATIGTEGYFFVRAAGGAGGNGGRGGDGGPGSRGYRGRNATRFSSGTNGGPGGDGGDAGNPTDGKPGGDGGDAVIAVHENDQGLLMLVKGNLAAGDMGFAGEPGRGGHGGPGGPGGSSYHWTERRSYRDSQGRTQTRTIMRSNPGGVSGPSGRDGRTSGYRARDGWPGSVGTFKIVVVDDQGRQRTYDSPYDLELVTFDVASEYTILEPDSLVSIDNLTVRNCGGMPTPPNYMVRIYLDSDQWLHCDGVDLVISHSIAPEQTHTFDTRGLRLRLGDYVVDEPRKRAFRLRHPVSPQASLESGIGRSFRQFENGEDLNIRFPIELMSITCLNSLAPGESTRVIWGVTNIGDEPFDQKYLYRAVRSHARLLGGDLDPGQIVFFDDTNQPYDLVSSAFEKRVGELPPGETTIIETRIGIRESADAIPYQGFALGVDLDLQRPKSSQTHDQYRCVDYRKTFIRVSERYLREPGSRFLLIANEKTTTTDIDQWTQLADYFGSSLDVWDVSYYGFLDLIRAVDHDKSLLQQWTGMTIIIPNNYYQTPDGSTVAFNQLAKSQFLRAAADHDINFYIVGDSRIGGEQMLSMSLIPVSDEKKPSQLKSQQDFLQAVRRWNQYVARSHEVVGGITSNAQDLADVSLGAVHQFDINRRTMLFQPKAEWLEAEAKRLQRKLSKDDPLHRWIIVHRYDTGDTDTEWGFFKQRQIGKIEVRRTLDATKGSAVLYEVDGIDAIDRDFITSKANKHGIFLALKFEDKVDRFIRLVSERTFPRYSEHYVDRPLSDEEVRQIGGELVDSILTDLFNEQRVARTCKTWGPFGVRTIMPKLNYLAERSLNYGVTYRQMLENDVSLGLLYELVANVRYMAVKSKTVWDHALIPTSFFKRSRAVSNFMLDRSDRIVTNIFGRYPGWWDRITGAGDDYDPFGSSRVKEPQGIARKTADDRIHAIETELYAAQVGIEKYATAQDHPGLTYDPELLGEQVRVMTGKQYDQLVLAEARASRQRYETEKAVQAERSDLLVPLSTPQAIESQIQVSLPTP</sequence>
<feature type="region of interest" description="Disordered" evidence="1">
    <location>
        <begin position="207"/>
        <end position="271"/>
    </location>
</feature>
<reference evidence="3 4" key="1">
    <citation type="submission" date="2019-02" db="EMBL/GenBank/DDBJ databases">
        <title>Deep-cultivation of Planctomycetes and their phenomic and genomic characterization uncovers novel biology.</title>
        <authorList>
            <person name="Wiegand S."/>
            <person name="Jogler M."/>
            <person name="Boedeker C."/>
            <person name="Pinto D."/>
            <person name="Vollmers J."/>
            <person name="Rivas-Marin E."/>
            <person name="Kohn T."/>
            <person name="Peeters S.H."/>
            <person name="Heuer A."/>
            <person name="Rast P."/>
            <person name="Oberbeckmann S."/>
            <person name="Bunk B."/>
            <person name="Jeske O."/>
            <person name="Meyerdierks A."/>
            <person name="Storesund J.E."/>
            <person name="Kallscheuer N."/>
            <person name="Luecker S."/>
            <person name="Lage O.M."/>
            <person name="Pohl T."/>
            <person name="Merkel B.J."/>
            <person name="Hornburger P."/>
            <person name="Mueller R.-W."/>
            <person name="Bruemmer F."/>
            <person name="Labrenz M."/>
            <person name="Spormann A.M."/>
            <person name="Op den Camp H."/>
            <person name="Overmann J."/>
            <person name="Amann R."/>
            <person name="Jetten M.S.M."/>
            <person name="Mascher T."/>
            <person name="Medema M.H."/>
            <person name="Devos D.P."/>
            <person name="Kaster A.-K."/>
            <person name="Ovreas L."/>
            <person name="Rohde M."/>
            <person name="Galperin M.Y."/>
            <person name="Jogler C."/>
        </authorList>
    </citation>
    <scope>NUCLEOTIDE SEQUENCE [LARGE SCALE GENOMIC DNA]</scope>
    <source>
        <strain evidence="3 4">K22_7</strain>
    </source>
</reference>
<organism evidence="3 4">
    <name type="scientific">Rubripirellula lacrimiformis</name>
    <dbReference type="NCBI Taxonomy" id="1930273"/>
    <lineage>
        <taxon>Bacteria</taxon>
        <taxon>Pseudomonadati</taxon>
        <taxon>Planctomycetota</taxon>
        <taxon>Planctomycetia</taxon>
        <taxon>Pirellulales</taxon>
        <taxon>Pirellulaceae</taxon>
        <taxon>Rubripirellula</taxon>
    </lineage>
</organism>
<dbReference type="InterPro" id="IPR057692">
    <property type="entry name" value="DUF7932"/>
</dbReference>
<feature type="region of interest" description="Disordered" evidence="1">
    <location>
        <begin position="35"/>
        <end position="73"/>
    </location>
</feature>
<dbReference type="KEGG" id="rlc:K227x_63720"/>
<name>A0A517NLJ7_9BACT</name>
<feature type="domain" description="DUF7932" evidence="2">
    <location>
        <begin position="301"/>
        <end position="428"/>
    </location>
</feature>
<feature type="compositionally biased region" description="Gly residues" evidence="1">
    <location>
        <begin position="209"/>
        <end position="224"/>
    </location>
</feature>
<evidence type="ECO:0000256" key="1">
    <source>
        <dbReference type="SAM" id="MobiDB-lite"/>
    </source>
</evidence>
<dbReference type="Proteomes" id="UP000318538">
    <property type="component" value="Chromosome"/>
</dbReference>
<dbReference type="Pfam" id="PF25560">
    <property type="entry name" value="DUF7932"/>
    <property type="match status" value="1"/>
</dbReference>
<protein>
    <recommendedName>
        <fullName evidence="2">DUF7932 domain-containing protein</fullName>
    </recommendedName>
</protein>
<dbReference type="RefSeq" id="WP_145176614.1">
    <property type="nucleotide sequence ID" value="NZ_CP036525.1"/>
</dbReference>
<feature type="region of interest" description="Disordered" evidence="1">
    <location>
        <begin position="127"/>
        <end position="182"/>
    </location>
</feature>
<feature type="compositionally biased region" description="Gly residues" evidence="1">
    <location>
        <begin position="155"/>
        <end position="166"/>
    </location>
</feature>
<evidence type="ECO:0000313" key="4">
    <source>
        <dbReference type="Proteomes" id="UP000318538"/>
    </source>
</evidence>